<sequence length="33" mass="3679">MMDLIALGILIICFGCVKLFANFCESLINSKEK</sequence>
<protein>
    <submittedName>
        <fullName evidence="1">Uncharacterized protein</fullName>
    </submittedName>
</protein>
<gene>
    <name evidence="1" type="ORF">RGLFYP19_02247</name>
</gene>
<reference evidence="1" key="1">
    <citation type="submission" date="2019-11" db="EMBL/GenBank/DDBJ databases">
        <authorList>
            <person name="Feng L."/>
        </authorList>
    </citation>
    <scope>NUCLEOTIDE SEQUENCE</scope>
    <source>
        <strain evidence="1">RgnavusLFYP19</strain>
    </source>
</reference>
<organism evidence="1">
    <name type="scientific">Mediterraneibacter gnavus</name>
    <name type="common">Ruminococcus gnavus</name>
    <dbReference type="NCBI Taxonomy" id="33038"/>
    <lineage>
        <taxon>Bacteria</taxon>
        <taxon>Bacillati</taxon>
        <taxon>Bacillota</taxon>
        <taxon>Clostridia</taxon>
        <taxon>Lachnospirales</taxon>
        <taxon>Lachnospiraceae</taxon>
        <taxon>Mediterraneibacter</taxon>
    </lineage>
</organism>
<dbReference type="EMBL" id="CACRUK010000039">
    <property type="protein sequence ID" value="VYU43087.1"/>
    <property type="molecule type" value="Genomic_DNA"/>
</dbReference>
<dbReference type="AlphaFoldDB" id="A0A6N3EXE3"/>
<proteinExistence type="predicted"/>
<evidence type="ECO:0000313" key="1">
    <source>
        <dbReference type="EMBL" id="VYU43087.1"/>
    </source>
</evidence>
<accession>A0A6N3EXE3</accession>
<name>A0A6N3EXE3_MEDGN</name>